<evidence type="ECO:0000313" key="1">
    <source>
        <dbReference type="EMBL" id="MEO1768269.1"/>
    </source>
</evidence>
<dbReference type="InterPro" id="IPR021146">
    <property type="entry name" value="Phage_gp6-like_head-tail"/>
</dbReference>
<protein>
    <recommendedName>
        <fullName evidence="3">Phage head-tail connector protein</fullName>
    </recommendedName>
</protein>
<gene>
    <name evidence="1" type="ORF">JZO67_000179</name>
</gene>
<reference evidence="1 2" key="1">
    <citation type="submission" date="2024-02" db="EMBL/GenBank/DDBJ databases">
        <title>The Genome Sequence of Enterococcus sp. DIV0159.</title>
        <authorList>
            <person name="Earl A."/>
            <person name="Manson A."/>
            <person name="Gilmore M."/>
            <person name="Sanders J."/>
            <person name="Shea T."/>
            <person name="Howe W."/>
            <person name="Livny J."/>
            <person name="Cuomo C."/>
            <person name="Neafsey D."/>
            <person name="Birren B."/>
        </authorList>
    </citation>
    <scope>NUCLEOTIDE SEQUENCE [LARGE SCALE GENOMIC DNA]</scope>
    <source>
        <strain evidence="1 2">665A</strain>
    </source>
</reference>
<organism evidence="1 2">
    <name type="scientific">Candidatus Enterococcus ferrettii</name>
    <dbReference type="NCBI Taxonomy" id="2815324"/>
    <lineage>
        <taxon>Bacteria</taxon>
        <taxon>Bacillati</taxon>
        <taxon>Bacillota</taxon>
        <taxon>Bacilli</taxon>
        <taxon>Lactobacillales</taxon>
        <taxon>Enterococcaceae</taxon>
        <taxon>Enterococcus</taxon>
    </lineage>
</organism>
<dbReference type="EMBL" id="JAFREL020000001">
    <property type="protein sequence ID" value="MEO1768269.1"/>
    <property type="molecule type" value="Genomic_DNA"/>
</dbReference>
<name>A0ABV0EI21_9ENTE</name>
<evidence type="ECO:0000313" key="2">
    <source>
        <dbReference type="Proteomes" id="UP000664357"/>
    </source>
</evidence>
<proteinExistence type="predicted"/>
<keyword evidence="2" id="KW-1185">Reference proteome</keyword>
<dbReference type="RefSeq" id="WP_207704225.1">
    <property type="nucleotide sequence ID" value="NZ_JAFREL020000001.1"/>
</dbReference>
<sequence>MSITEDVKKLLTGTVDEKLEIIERRTVERLRFLLGVEEVPEEFEYISYEVTLKRFNRVGNEGMASYSQEGLSMTFPDSDFDEYAAEIAEYRKKNDTNKKNNESAARFY</sequence>
<accession>A0ABV0EI21</accession>
<evidence type="ECO:0008006" key="3">
    <source>
        <dbReference type="Google" id="ProtNLM"/>
    </source>
</evidence>
<dbReference type="Proteomes" id="UP000664357">
    <property type="component" value="Unassembled WGS sequence"/>
</dbReference>
<dbReference type="Pfam" id="PF05135">
    <property type="entry name" value="Phage_connect_1"/>
    <property type="match status" value="1"/>
</dbReference>
<comment type="caution">
    <text evidence="1">The sequence shown here is derived from an EMBL/GenBank/DDBJ whole genome shotgun (WGS) entry which is preliminary data.</text>
</comment>